<dbReference type="InterPro" id="IPR023394">
    <property type="entry name" value="Sec7_C_sf"/>
</dbReference>
<comment type="caution">
    <text evidence="3">The sequence shown here is derived from an EMBL/GenBank/DDBJ whole genome shotgun (WGS) entry which is preliminary data.</text>
</comment>
<dbReference type="Gene3D" id="1.10.1000.11">
    <property type="entry name" value="Arf Nucleotide-binding Site Opener,domain 2"/>
    <property type="match status" value="1"/>
</dbReference>
<gene>
    <name evidence="3" type="ORF">BGZ99_001917</name>
</gene>
<feature type="compositionally biased region" description="Low complexity" evidence="1">
    <location>
        <begin position="250"/>
        <end position="262"/>
    </location>
</feature>
<sequence length="371" mass="41930">MSLFDKLVINLAELYCASNPETIEYFGPDHPSELLYGLFWTLLFIDQEFRNPTWRRKVTCSYFINMINHEDYGHTIYDKKVLKKMYNDIRSRPLLPAPYLITAPLYTTAGATAALTNLTQQQQQTDGTAARPVLHSRPSSFSSFASSIGLEKSFQRARRWWRNEREDHNHVEEEEEDEEEPEREEDSDHVAVTLADTSLEDGGHGDTVLPGLEGSSTLTSTMQQQQRQLTPSTSRQLSHSVSSMFPQGQSSTTTTSMITTTTTPQNRTLRYRFGTKSELVMNKQASVALASLSGNTTATTKPLAITRFRVTSPIMNQGFAASRRRRRGWHIDGDGLDEVVRFPTPKRPSTLGSKYHVLQCAELMHELESDA</sequence>
<dbReference type="Proteomes" id="UP000738325">
    <property type="component" value="Unassembled WGS sequence"/>
</dbReference>
<name>A0A9P6UIM8_9FUNG</name>
<dbReference type="GO" id="GO:0005085">
    <property type="term" value="F:guanyl-nucleotide exchange factor activity"/>
    <property type="evidence" value="ECO:0007669"/>
    <property type="project" value="InterPro"/>
</dbReference>
<dbReference type="SUPFAM" id="SSF48425">
    <property type="entry name" value="Sec7 domain"/>
    <property type="match status" value="1"/>
</dbReference>
<proteinExistence type="predicted"/>
<dbReference type="InterPro" id="IPR000904">
    <property type="entry name" value="Sec7_dom"/>
</dbReference>
<feature type="domain" description="SEC7" evidence="2">
    <location>
        <begin position="5"/>
        <end position="93"/>
    </location>
</feature>
<feature type="compositionally biased region" description="Polar residues" evidence="1">
    <location>
        <begin position="237"/>
        <end position="249"/>
    </location>
</feature>
<feature type="compositionally biased region" description="Low complexity" evidence="1">
    <location>
        <begin position="215"/>
        <end position="236"/>
    </location>
</feature>
<dbReference type="EMBL" id="JAAAIP010001518">
    <property type="protein sequence ID" value="KAG0305964.1"/>
    <property type="molecule type" value="Genomic_DNA"/>
</dbReference>
<feature type="compositionally biased region" description="Acidic residues" evidence="1">
    <location>
        <begin position="172"/>
        <end position="187"/>
    </location>
</feature>
<evidence type="ECO:0000313" key="3">
    <source>
        <dbReference type="EMBL" id="KAG0305964.1"/>
    </source>
</evidence>
<evidence type="ECO:0000313" key="4">
    <source>
        <dbReference type="Proteomes" id="UP000738325"/>
    </source>
</evidence>
<protein>
    <recommendedName>
        <fullName evidence="2">SEC7 domain-containing protein</fullName>
    </recommendedName>
</protein>
<dbReference type="Pfam" id="PF01369">
    <property type="entry name" value="Sec7"/>
    <property type="match status" value="1"/>
</dbReference>
<keyword evidence="4" id="KW-1185">Reference proteome</keyword>
<dbReference type="OrthoDB" id="5594047at2759"/>
<dbReference type="InterPro" id="IPR035999">
    <property type="entry name" value="Sec7_dom_sf"/>
</dbReference>
<evidence type="ECO:0000259" key="2">
    <source>
        <dbReference type="Pfam" id="PF01369"/>
    </source>
</evidence>
<reference evidence="3" key="1">
    <citation type="journal article" date="2020" name="Fungal Divers.">
        <title>Resolving the Mortierellaceae phylogeny through synthesis of multi-gene phylogenetics and phylogenomics.</title>
        <authorList>
            <person name="Vandepol N."/>
            <person name="Liber J."/>
            <person name="Desiro A."/>
            <person name="Na H."/>
            <person name="Kennedy M."/>
            <person name="Barry K."/>
            <person name="Grigoriev I.V."/>
            <person name="Miller A.N."/>
            <person name="O'Donnell K."/>
            <person name="Stajich J.E."/>
            <person name="Bonito G."/>
        </authorList>
    </citation>
    <scope>NUCLEOTIDE SEQUENCE</scope>
    <source>
        <strain evidence="3">REB-010B</strain>
    </source>
</reference>
<organism evidence="3 4">
    <name type="scientific">Dissophora globulifera</name>
    <dbReference type="NCBI Taxonomy" id="979702"/>
    <lineage>
        <taxon>Eukaryota</taxon>
        <taxon>Fungi</taxon>
        <taxon>Fungi incertae sedis</taxon>
        <taxon>Mucoromycota</taxon>
        <taxon>Mortierellomycotina</taxon>
        <taxon>Mortierellomycetes</taxon>
        <taxon>Mortierellales</taxon>
        <taxon>Mortierellaceae</taxon>
        <taxon>Dissophora</taxon>
    </lineage>
</organism>
<dbReference type="AlphaFoldDB" id="A0A9P6UIM8"/>
<accession>A0A9P6UIM8</accession>
<feature type="region of interest" description="Disordered" evidence="1">
    <location>
        <begin position="167"/>
        <end position="262"/>
    </location>
</feature>
<dbReference type="GO" id="GO:0032012">
    <property type="term" value="P:regulation of ARF protein signal transduction"/>
    <property type="evidence" value="ECO:0007669"/>
    <property type="project" value="InterPro"/>
</dbReference>
<evidence type="ECO:0000256" key="1">
    <source>
        <dbReference type="SAM" id="MobiDB-lite"/>
    </source>
</evidence>